<dbReference type="GO" id="GO:0005634">
    <property type="term" value="C:nucleus"/>
    <property type="evidence" value="ECO:0007669"/>
    <property type="project" value="UniProtKB-SubCell"/>
</dbReference>
<dbReference type="CDD" id="cd18793">
    <property type="entry name" value="SF2_C_SNF"/>
    <property type="match status" value="1"/>
</dbReference>
<dbReference type="GO" id="GO:0003677">
    <property type="term" value="F:DNA binding"/>
    <property type="evidence" value="ECO:0007669"/>
    <property type="project" value="UniProtKB-KW"/>
</dbReference>
<feature type="binding site" evidence="13">
    <location>
        <begin position="228"/>
        <end position="232"/>
    </location>
    <ligand>
        <name>NAD(+)</name>
        <dbReference type="ChEBI" id="CHEBI:57540"/>
    </ligand>
</feature>
<dbReference type="InterPro" id="IPR029752">
    <property type="entry name" value="D-isomer_DH_CS1"/>
</dbReference>
<keyword evidence="11" id="KW-0238">DNA-binding</keyword>
<dbReference type="PROSITE" id="PS00671">
    <property type="entry name" value="D_2_HYDROXYACID_DH_3"/>
    <property type="match status" value="1"/>
</dbReference>
<dbReference type="Pfam" id="PF02826">
    <property type="entry name" value="2-Hacid_dh_C"/>
    <property type="match status" value="1"/>
</dbReference>
<evidence type="ECO:0000256" key="1">
    <source>
        <dbReference type="ARBA" id="ARBA00000455"/>
    </source>
</evidence>
<dbReference type="InterPro" id="IPR001650">
    <property type="entry name" value="Helicase_C-like"/>
</dbReference>
<dbReference type="SMART" id="SM00487">
    <property type="entry name" value="DEXDc"/>
    <property type="match status" value="1"/>
</dbReference>
<evidence type="ECO:0000256" key="2">
    <source>
        <dbReference type="ARBA" id="ARBA00004123"/>
    </source>
</evidence>
<keyword evidence="12" id="KW-0539">Nucleus</keyword>
<dbReference type="GO" id="GO:0005737">
    <property type="term" value="C:cytoplasm"/>
    <property type="evidence" value="ECO:0007669"/>
    <property type="project" value="UniProtKB-SubCell"/>
</dbReference>
<feature type="compositionally biased region" description="Low complexity" evidence="14">
    <location>
        <begin position="583"/>
        <end position="601"/>
    </location>
</feature>
<dbReference type="InterPro" id="IPR000330">
    <property type="entry name" value="SNF2_N"/>
</dbReference>
<dbReference type="GO" id="GO:0005524">
    <property type="term" value="F:ATP binding"/>
    <property type="evidence" value="ECO:0007669"/>
    <property type="project" value="UniProtKB-KW"/>
</dbReference>
<feature type="compositionally biased region" description="Polar residues" evidence="14">
    <location>
        <begin position="426"/>
        <end position="439"/>
    </location>
</feature>
<dbReference type="FunFam" id="3.40.50.300:FF:001497">
    <property type="entry name" value="SNF2 family DNA-dependent ATPase"/>
    <property type="match status" value="1"/>
</dbReference>
<feature type="binding site" evidence="13">
    <location>
        <begin position="317"/>
        <end position="320"/>
    </location>
    <ligand>
        <name>NAD(+)</name>
        <dbReference type="ChEBI" id="CHEBI:57540"/>
    </ligand>
</feature>
<keyword evidence="13" id="KW-0963">Cytoplasm</keyword>
<organism evidence="17 18">
    <name type="scientific">Ustilago bromivora</name>
    <dbReference type="NCBI Taxonomy" id="307758"/>
    <lineage>
        <taxon>Eukaryota</taxon>
        <taxon>Fungi</taxon>
        <taxon>Dikarya</taxon>
        <taxon>Basidiomycota</taxon>
        <taxon>Ustilaginomycotina</taxon>
        <taxon>Ustilaginomycetes</taxon>
        <taxon>Ustilaginales</taxon>
        <taxon>Ustilaginaceae</taxon>
        <taxon>Ustilago</taxon>
    </lineage>
</organism>
<feature type="region of interest" description="Disordered" evidence="14">
    <location>
        <begin position="658"/>
        <end position="677"/>
    </location>
</feature>
<feature type="compositionally biased region" description="Polar residues" evidence="14">
    <location>
        <begin position="687"/>
        <end position="709"/>
    </location>
</feature>
<keyword evidence="7" id="KW-0067">ATP-binding</keyword>
<accession>A0A8H8QH62</accession>
<comment type="similarity">
    <text evidence="3">Belongs to the SNF2/RAD54 helicase family.</text>
</comment>
<dbReference type="InterPro" id="IPR049730">
    <property type="entry name" value="SNF2/RAD54-like_C"/>
</dbReference>
<dbReference type="EMBL" id="ULHB01000004">
    <property type="protein sequence ID" value="SYW74986.1"/>
    <property type="molecule type" value="Genomic_DNA"/>
</dbReference>
<feature type="domain" description="Helicase ATP-binding" evidence="15">
    <location>
        <begin position="922"/>
        <end position="1111"/>
    </location>
</feature>
<keyword evidence="18" id="KW-1185">Reference proteome</keyword>
<dbReference type="GO" id="GO:0016787">
    <property type="term" value="F:hydrolase activity"/>
    <property type="evidence" value="ECO:0007669"/>
    <property type="project" value="UniProtKB-KW"/>
</dbReference>
<evidence type="ECO:0000256" key="10">
    <source>
        <dbReference type="ARBA" id="ARBA00023027"/>
    </source>
</evidence>
<comment type="subcellular location">
    <subcellularLocation>
        <location evidence="13">Cytoplasm</location>
    </subcellularLocation>
    <subcellularLocation>
        <location evidence="2">Nucleus</location>
    </subcellularLocation>
</comment>
<dbReference type="Pfam" id="PF00271">
    <property type="entry name" value="Helicase_C"/>
    <property type="match status" value="1"/>
</dbReference>
<feature type="binding site" evidence="13">
    <location>
        <position position="94"/>
    </location>
    <ligand>
        <name>substrate</name>
    </ligand>
</feature>
<evidence type="ECO:0000256" key="11">
    <source>
        <dbReference type="ARBA" id="ARBA00023125"/>
    </source>
</evidence>
<dbReference type="InterPro" id="IPR027417">
    <property type="entry name" value="P-loop_NTPase"/>
</dbReference>
<dbReference type="FunFam" id="3.40.50.10810:FF:000014">
    <property type="entry name" value="SWI/SNF-related matrix-associated actin-dependent regulator of chromatin subfamily A containing DEAD/H box 1"/>
    <property type="match status" value="1"/>
</dbReference>
<feature type="binding site" evidence="13">
    <location>
        <position position="280"/>
    </location>
    <ligand>
        <name>NAD(+)</name>
        <dbReference type="ChEBI" id="CHEBI:57540"/>
    </ligand>
</feature>
<feature type="compositionally biased region" description="Basic and acidic residues" evidence="14">
    <location>
        <begin position="539"/>
        <end position="549"/>
    </location>
</feature>
<comment type="caution">
    <text evidence="17">The sequence shown here is derived from an EMBL/GenBank/DDBJ whole genome shotgun (WGS) entry which is preliminary data.</text>
</comment>
<evidence type="ECO:0000259" key="15">
    <source>
        <dbReference type="PROSITE" id="PS51192"/>
    </source>
</evidence>
<dbReference type="PANTHER" id="PTHR10799">
    <property type="entry name" value="SNF2/RAD54 HELICASE FAMILY"/>
    <property type="match status" value="1"/>
</dbReference>
<dbReference type="Pfam" id="PF00389">
    <property type="entry name" value="2-Hacid_dh"/>
    <property type="match status" value="1"/>
</dbReference>
<comment type="catalytic activity">
    <reaction evidence="1 13">
        <text>formate + NAD(+) = CO2 + NADH</text>
        <dbReference type="Rhea" id="RHEA:15985"/>
        <dbReference type="ChEBI" id="CHEBI:15740"/>
        <dbReference type="ChEBI" id="CHEBI:16526"/>
        <dbReference type="ChEBI" id="CHEBI:57540"/>
        <dbReference type="ChEBI" id="CHEBI:57945"/>
        <dbReference type="EC" id="1.17.1.9"/>
    </reaction>
</comment>
<evidence type="ECO:0000256" key="9">
    <source>
        <dbReference type="ARBA" id="ARBA00023002"/>
    </source>
</evidence>
<dbReference type="InterPro" id="IPR006139">
    <property type="entry name" value="D-isomer_2_OHA_DH_cat_dom"/>
</dbReference>
<dbReference type="PROSITE" id="PS00065">
    <property type="entry name" value="D_2_HYDROXYACID_DH_1"/>
    <property type="match status" value="1"/>
</dbReference>
<feature type="site" description="Important for catalytic activity" evidence="13">
    <location>
        <position position="317"/>
    </location>
</feature>
<evidence type="ECO:0000256" key="5">
    <source>
        <dbReference type="ARBA" id="ARBA00022801"/>
    </source>
</evidence>
<keyword evidence="6" id="KW-0347">Helicase</keyword>
<keyword evidence="10 13" id="KW-0520">NAD</keyword>
<dbReference type="SUPFAM" id="SSF51735">
    <property type="entry name" value="NAD(P)-binding Rossmann-fold domains"/>
    <property type="match status" value="1"/>
</dbReference>
<dbReference type="InterPro" id="IPR029753">
    <property type="entry name" value="D-isomer_DH_CS"/>
</dbReference>
<feature type="region of interest" description="Disordered" evidence="14">
    <location>
        <begin position="426"/>
        <end position="617"/>
    </location>
</feature>
<evidence type="ECO:0000256" key="3">
    <source>
        <dbReference type="ARBA" id="ARBA00007025"/>
    </source>
</evidence>
<dbReference type="GO" id="GO:0004386">
    <property type="term" value="F:helicase activity"/>
    <property type="evidence" value="ECO:0007669"/>
    <property type="project" value="UniProtKB-KW"/>
</dbReference>
<feature type="binding site" evidence="13">
    <location>
        <position position="194"/>
    </location>
    <ligand>
        <name>NAD(+)</name>
        <dbReference type="ChEBI" id="CHEBI:57540"/>
    </ligand>
</feature>
<evidence type="ECO:0000256" key="4">
    <source>
        <dbReference type="ARBA" id="ARBA00022741"/>
    </source>
</evidence>
<dbReference type="Gene3D" id="3.40.50.300">
    <property type="entry name" value="P-loop containing nucleotide triphosphate hydrolases"/>
    <property type="match status" value="1"/>
</dbReference>
<dbReference type="GO" id="GO:0140658">
    <property type="term" value="F:ATP-dependent chromatin remodeler activity"/>
    <property type="evidence" value="ECO:0007669"/>
    <property type="project" value="UniProtKB-ARBA"/>
</dbReference>
<evidence type="ECO:0000256" key="8">
    <source>
        <dbReference type="ARBA" id="ARBA00022853"/>
    </source>
</evidence>
<dbReference type="Pfam" id="PF00176">
    <property type="entry name" value="SNF2-rel_dom"/>
    <property type="match status" value="1"/>
</dbReference>
<feature type="compositionally biased region" description="Polar residues" evidence="14">
    <location>
        <begin position="445"/>
        <end position="490"/>
    </location>
</feature>
<dbReference type="SMART" id="SM00490">
    <property type="entry name" value="HELICc"/>
    <property type="match status" value="1"/>
</dbReference>
<feature type="compositionally biased region" description="Basic residues" evidence="14">
    <location>
        <begin position="525"/>
        <end position="538"/>
    </location>
</feature>
<feature type="compositionally biased region" description="Low complexity" evidence="14">
    <location>
        <begin position="711"/>
        <end position="726"/>
    </location>
</feature>
<evidence type="ECO:0000256" key="7">
    <source>
        <dbReference type="ARBA" id="ARBA00022840"/>
    </source>
</evidence>
<dbReference type="Gene3D" id="3.40.50.720">
    <property type="entry name" value="NAD(P)-binding Rossmann-like Domain"/>
    <property type="match status" value="2"/>
</dbReference>
<name>A0A8H8QH62_9BASI</name>
<evidence type="ECO:0000256" key="12">
    <source>
        <dbReference type="ARBA" id="ARBA00023242"/>
    </source>
</evidence>
<dbReference type="GO" id="GO:0005694">
    <property type="term" value="C:chromosome"/>
    <property type="evidence" value="ECO:0007669"/>
    <property type="project" value="UniProtKB-ARBA"/>
</dbReference>
<feature type="site" description="Important for catalytic activity" evidence="13">
    <location>
        <position position="256"/>
    </location>
</feature>
<dbReference type="HAMAP" id="MF_03210">
    <property type="entry name" value="Formate_dehydrogenase"/>
    <property type="match status" value="1"/>
</dbReference>
<dbReference type="PROSITE" id="PS51192">
    <property type="entry name" value="HELICASE_ATP_BIND_1"/>
    <property type="match status" value="1"/>
</dbReference>
<dbReference type="Gene3D" id="3.40.50.10810">
    <property type="entry name" value="Tandem AAA-ATPase domain"/>
    <property type="match status" value="1"/>
</dbReference>
<keyword evidence="5" id="KW-0378">Hydrolase</keyword>
<evidence type="ECO:0000259" key="16">
    <source>
        <dbReference type="PROSITE" id="PS51194"/>
    </source>
</evidence>
<feature type="binding site" evidence="13">
    <location>
        <position position="254"/>
    </location>
    <ligand>
        <name>NAD(+)</name>
        <dbReference type="ChEBI" id="CHEBI:57540"/>
    </ligand>
</feature>
<feature type="binding site" evidence="13">
    <location>
        <begin position="173"/>
        <end position="174"/>
    </location>
    <ligand>
        <name>NAD(+)</name>
        <dbReference type="ChEBI" id="CHEBI:57540"/>
    </ligand>
</feature>
<dbReference type="InterPro" id="IPR036291">
    <property type="entry name" value="NAD(P)-bd_dom_sf"/>
</dbReference>
<dbReference type="GO" id="GO:0051287">
    <property type="term" value="F:NAD binding"/>
    <property type="evidence" value="ECO:0007669"/>
    <property type="project" value="InterPro"/>
</dbReference>
<evidence type="ECO:0000313" key="17">
    <source>
        <dbReference type="EMBL" id="SYW74986.1"/>
    </source>
</evidence>
<dbReference type="InterPro" id="IPR006140">
    <property type="entry name" value="D-isomer_DH_NAD-bd"/>
</dbReference>
<keyword evidence="9 13" id="KW-0560">Oxidoreductase</keyword>
<evidence type="ECO:0000313" key="18">
    <source>
        <dbReference type="Proteomes" id="UP000658997"/>
    </source>
</evidence>
<dbReference type="GO" id="GO:0042183">
    <property type="term" value="P:formate catabolic process"/>
    <property type="evidence" value="ECO:0007669"/>
    <property type="project" value="UniProtKB-UniRule"/>
</dbReference>
<evidence type="ECO:0000256" key="14">
    <source>
        <dbReference type="SAM" id="MobiDB-lite"/>
    </source>
</evidence>
<dbReference type="GO" id="GO:0016616">
    <property type="term" value="F:oxidoreductase activity, acting on the CH-OH group of donors, NAD or NADP as acceptor"/>
    <property type="evidence" value="ECO:0007669"/>
    <property type="project" value="InterPro"/>
</dbReference>
<dbReference type="SUPFAM" id="SSF52540">
    <property type="entry name" value="P-loop containing nucleoside triphosphate hydrolases"/>
    <property type="match status" value="2"/>
</dbReference>
<evidence type="ECO:0000256" key="6">
    <source>
        <dbReference type="ARBA" id="ARBA00022806"/>
    </source>
</evidence>
<feature type="domain" description="Helicase C-terminal" evidence="16">
    <location>
        <begin position="1308"/>
        <end position="1468"/>
    </location>
</feature>
<keyword evidence="4" id="KW-0547">Nucleotide-binding</keyword>
<dbReference type="InterPro" id="IPR038718">
    <property type="entry name" value="SNF2-like_sf"/>
</dbReference>
<dbReference type="InterPro" id="IPR014001">
    <property type="entry name" value="Helicase_ATP-bd"/>
</dbReference>
<feature type="binding site" evidence="13">
    <location>
        <position position="118"/>
    </location>
    <ligand>
        <name>substrate</name>
    </ligand>
</feature>
<sequence>MVKILAVLYSAGKYGDEQPRLLGTVENKLGIADWLKQQGHEFIVTADKDSTNSEFRKHVKDAEIVITTPFHPGYLTAEVLESAKNLKCCITAGVGSDHVNLDVANKKNISVYEVTGSNVVSVAEHVVMTILVLVRNFVPANRQYLEGDWNVAEVARQSYDLEGKVVGTLGSGRIGTRVLQRLKPFDCAKLTYYDYQRNEQLEKDTGAVRREDLKDFLSELDVLTINCPLYEGTRGLIDAEKLSWMKKGAWIVNTARGAIVNAKDIKASLESGHILGYGGDVTDQQPPPKDHPFYTMSADHGSPYRSGTQAGNAMTPHISGTSLDAQTRYANGVKKILENYFSGKPQNPVNVIVENGAYATKAYVLAHSSTQHHTKALATHMPDAHHSDDSIEPTTPPKQRAANKTAPRIICLDSSPIIASPARATFASSSNMPENSFRSAMNPGNAASMTRTSFNAAHNQSTNSLSRKTSDNSNSTGHSNGSKSFRSSLEQFRYGGSSSSKREAAASDKSSELSQTESSDEERKPKKRRLVRGGRNRSHSREPSEDKSSALKPSNGIKDRIKGPHDDDDNDSVREVSPPPARKPSTTSSATTKPSSSQATSNGAQPAPISDEELKEKARRIMKLHPLIEAKRVLSALRQTRGDLRKTLDLLTSRPSTVTTKSVGVKPASHGVQRPLQVTVANRAAQNGTSHLTKQSSHGNASSRASTPALSRVSSQQSTQQPVSVKKQPRGTVEISSDDDDSDGQDRSEKEERAAVKWFNTADANALMDTTNCSAQQAGTIIALRPFHDADDIEEKLGSRSAKGVTPRLFHQCKDLMAGYYQVDQVLARCEKIGCELSDAMASWLPDATQPVSRLASPALTASINASVAGSREGTPASTLNLSSIKKGGSSTDKFYLEEQPRLLADGVKLKDYQLVGVNWLHLLYRKKTSCILADEMGLGKTAQVIAFFAQLKDMGIRGPHLVVAPSSVLENWDREFRFFAPTINVRKYYGSMKDRVELREDLAEDPDLEVILTTYDMAAGGPQDHTFLRKFGRRGCGRGECKPGCDEKGCRAGGFEVCVFDEGHMLKNRKSQKYEKLLKLKTRWRLLLTGTPLQNNLQELVSLLNFIMPEYFSDAQEALAAIFKVKAGGQQNQLSKQRVDRAKKMMHPFVLRRLKDKVLTDLTTKTTRVEYCDMTPVQRKIYAQAVAKTKCVAAAEAEAAESTATTTRKKAAAATSNRESGHVLMELRKAANHPLLSRRLFDEAKIDALARDLMKEPDYADCNFEHVKEDLRINTDAQLSFSAQSYPATRKHVLPGPEWMNSGKIKALQRLIPEIQAKGDRILIFSQFTMVLDILCVCLEHMGVKYVGFTGSTQVEDRQVLVDQFTNDPSITVFLLSTKAGGLGINLIAANWVILFDQDFNPHNDKQAADRSYRMGQTKPVSVIKLLSRGTIDEDIHALGERKLELADRVSGEDDTESDEAEQKKMAQTLLAKLREAASPDIQEISDDEGESK</sequence>
<dbReference type="InterPro" id="IPR033689">
    <property type="entry name" value="FDH_NAD-dep"/>
</dbReference>
<dbReference type="GO" id="GO:0008863">
    <property type="term" value="F:formate dehydrogenase (NAD+) activity"/>
    <property type="evidence" value="ECO:0007669"/>
    <property type="project" value="UniProtKB-UniRule"/>
</dbReference>
<dbReference type="Proteomes" id="UP000658997">
    <property type="component" value="Unassembled WGS sequence"/>
</dbReference>
<feature type="region of interest" description="Disordered" evidence="14">
    <location>
        <begin position="381"/>
        <end position="405"/>
    </location>
</feature>
<dbReference type="EC" id="1.17.1.9" evidence="13"/>
<dbReference type="FunFam" id="3.40.50.720:FF:000057">
    <property type="entry name" value="Formate dehydrogenase"/>
    <property type="match status" value="1"/>
</dbReference>
<evidence type="ECO:0000256" key="13">
    <source>
        <dbReference type="HAMAP-Rule" id="MF_03210"/>
    </source>
</evidence>
<dbReference type="SUPFAM" id="SSF52283">
    <property type="entry name" value="Formate/glycerate dehydrogenase catalytic domain-like"/>
    <property type="match status" value="1"/>
</dbReference>
<keyword evidence="8" id="KW-0156">Chromatin regulator</keyword>
<comment type="similarity">
    <text evidence="13">Belongs to the D-isomer specific 2-hydroxyacid dehydrogenase family. FDH subfamily.</text>
</comment>
<protein>
    <recommendedName>
        <fullName evidence="13">Formate dehydrogenase</fullName>
        <shortName evidence="13">FDH</shortName>
        <ecNumber evidence="13">1.17.1.9</ecNumber>
    </recommendedName>
    <alternativeName>
        <fullName evidence="13">NAD-dependent formate dehydrogenase</fullName>
    </alternativeName>
</protein>
<proteinExistence type="inferred from homology"/>
<comment type="function">
    <text evidence="13">Catalyzes the NAD(+)-dependent oxidation of formate to carbon dioxide. Formate oxidation is the final step in the methanol oxidation pathway in methylotrophic microorganisms. Has a role in the detoxification of exogenous formate in non-methylotrophic organisms.</text>
</comment>
<feature type="region of interest" description="Disordered" evidence="14">
    <location>
        <begin position="687"/>
        <end position="752"/>
    </location>
</feature>
<dbReference type="PROSITE" id="PS51194">
    <property type="entry name" value="HELICASE_CTER"/>
    <property type="match status" value="1"/>
</dbReference>
<comment type="caution">
    <text evidence="13">Lacks conserved residue(s) required for the propagation of feature annotation.</text>
</comment>
<dbReference type="NCBIfam" id="NF005750">
    <property type="entry name" value="PRK07574.1"/>
    <property type="match status" value="1"/>
</dbReference>
<dbReference type="CDD" id="cd05302">
    <property type="entry name" value="FDH"/>
    <property type="match status" value="1"/>
</dbReference>
<feature type="compositionally biased region" description="Basic and acidic residues" evidence="14">
    <location>
        <begin position="500"/>
        <end position="511"/>
    </location>
</feature>
<comment type="subunit">
    <text evidence="13">Homodimer.</text>
</comment>
<reference evidence="17" key="1">
    <citation type="submission" date="2018-08" db="EMBL/GenBank/DDBJ databases">
        <authorList>
            <person name="Guldener U."/>
        </authorList>
    </citation>
    <scope>NUCLEOTIDE SEQUENCE</scope>
    <source>
        <strain evidence="17">UB2</strain>
    </source>
</reference>
<gene>
    <name evidence="17" type="ORF">UBRO2_00396</name>
</gene>